<evidence type="ECO:0000313" key="2">
    <source>
        <dbReference type="Proteomes" id="UP000241925"/>
    </source>
</evidence>
<reference evidence="1 2" key="1">
    <citation type="submission" date="2018-01" db="EMBL/GenBank/DDBJ databases">
        <authorList>
            <person name="Grinwald M.F."/>
            <person name="Tasoff P."/>
            <person name="Simpson K.F."/>
            <person name="Vasser A."/>
            <person name="Shaffer C.D."/>
            <person name="Weston-Hafer K.A."/>
            <person name="Russell D.A."/>
            <person name="Pope W.H."/>
            <person name="Jacobs-Sera D."/>
            <person name="Hendrix R.W."/>
            <person name="Hatfull G.F."/>
        </authorList>
    </citation>
    <scope>NUCLEOTIDE SEQUENCE [LARGE SCALE GENOMIC DNA]</scope>
</reference>
<dbReference type="EMBL" id="MG757153">
    <property type="protein sequence ID" value="AVD99382.1"/>
    <property type="molecule type" value="Genomic_DNA"/>
</dbReference>
<keyword evidence="2" id="KW-1185">Reference proteome</keyword>
<protein>
    <submittedName>
        <fullName evidence="1">Uncharacterized protein</fullName>
    </submittedName>
</protein>
<organism evidence="1 2">
    <name type="scientific">Streptomyces phage BillNye</name>
    <dbReference type="NCBI Taxonomy" id="2079426"/>
    <lineage>
        <taxon>Viruses</taxon>
        <taxon>Duplodnaviria</taxon>
        <taxon>Heunggongvirae</taxon>
        <taxon>Uroviricota</taxon>
        <taxon>Caudoviricetes</taxon>
        <taxon>Stanwilliamsviridae</taxon>
        <taxon>Loccivirinae</taxon>
        <taxon>Wilnyevirus</taxon>
        <taxon>Wilnyevirus billnye</taxon>
    </lineage>
</organism>
<evidence type="ECO:0000313" key="1">
    <source>
        <dbReference type="EMBL" id="AVD99382.1"/>
    </source>
</evidence>
<accession>A0A2L1IW36</accession>
<sequence>MPKKPVDLTGWKYEIELSPGYKVGFANQYRARITTPEGESLTTFPFGGDTIGVYAWTDKRAERKVIKVIEKFVRNEQAREDSKRSATL</sequence>
<name>A0A2L1IW36_9CAUD</name>
<dbReference type="Proteomes" id="UP000241925">
    <property type="component" value="Segment"/>
</dbReference>
<proteinExistence type="predicted"/>
<gene>
    <name evidence="1" type="ORF">SEA_BILLNYE_211</name>
</gene>